<keyword evidence="1" id="KW-0812">Transmembrane</keyword>
<comment type="caution">
    <text evidence="2">The sequence shown here is derived from an EMBL/GenBank/DDBJ whole genome shotgun (WGS) entry which is preliminary data.</text>
</comment>
<proteinExistence type="predicted"/>
<dbReference type="OrthoDB" id="7883179at2759"/>
<evidence type="ECO:0000313" key="3">
    <source>
        <dbReference type="Proteomes" id="UP001059596"/>
    </source>
</evidence>
<name>A0A9P9YFD7_9MUSC</name>
<evidence type="ECO:0000313" key="2">
    <source>
        <dbReference type="EMBL" id="KAI8035937.1"/>
    </source>
</evidence>
<organism evidence="2 3">
    <name type="scientific">Drosophila gunungcola</name>
    <name type="common">fruit fly</name>
    <dbReference type="NCBI Taxonomy" id="103775"/>
    <lineage>
        <taxon>Eukaryota</taxon>
        <taxon>Metazoa</taxon>
        <taxon>Ecdysozoa</taxon>
        <taxon>Arthropoda</taxon>
        <taxon>Hexapoda</taxon>
        <taxon>Insecta</taxon>
        <taxon>Pterygota</taxon>
        <taxon>Neoptera</taxon>
        <taxon>Endopterygota</taxon>
        <taxon>Diptera</taxon>
        <taxon>Brachycera</taxon>
        <taxon>Muscomorpha</taxon>
        <taxon>Ephydroidea</taxon>
        <taxon>Drosophilidae</taxon>
        <taxon>Drosophila</taxon>
        <taxon>Sophophora</taxon>
    </lineage>
</organism>
<feature type="transmembrane region" description="Helical" evidence="1">
    <location>
        <begin position="59"/>
        <end position="85"/>
    </location>
</feature>
<sequence>MPNWWTSEGHYWSITHSTTVIIMGTLGESSWRIDFIDGPVAFASPGQPLHQPVLFIELFVVPVSLAILLMGFTSHLIGIILSLLLKSFEVVNAEMAAIDEALCLEILRSDIPAVRRLQRRLFSLQRLHRSYVRITRELIDCLLIVLYNLSTIYTFSSCRWVCVFQFAVIVNSLRSLLCVLDELVGTIAARQDTSWMHVARMLQFEQVLVTHGWLERKRLRWGLQQADSFGQRVSRCCLQRTPLVLGLVTPNRRLLFRILFGFWSLCSALCKTALVAEKEIFIGSELT</sequence>
<dbReference type="EMBL" id="JAMKOV010000028">
    <property type="protein sequence ID" value="KAI8035937.1"/>
    <property type="molecule type" value="Genomic_DNA"/>
</dbReference>
<dbReference type="Proteomes" id="UP001059596">
    <property type="component" value="Unassembled WGS sequence"/>
</dbReference>
<reference evidence="2" key="1">
    <citation type="journal article" date="2023" name="Genome Biol. Evol.">
        <title>Long-read-based Genome Assembly of Drosophila gunungcola Reveals Fewer Chemosensory Genes in Flower-breeding Species.</title>
        <authorList>
            <person name="Negi A."/>
            <person name="Liao B.Y."/>
            <person name="Yeh S.D."/>
        </authorList>
    </citation>
    <scope>NUCLEOTIDE SEQUENCE</scope>
    <source>
        <strain evidence="2">Sukarami</strain>
    </source>
</reference>
<protein>
    <submittedName>
        <fullName evidence="2">Uncharacterized protein</fullName>
    </submittedName>
</protein>
<dbReference type="AlphaFoldDB" id="A0A9P9YFD7"/>
<accession>A0A9P9YFD7</accession>
<evidence type="ECO:0000256" key="1">
    <source>
        <dbReference type="SAM" id="Phobius"/>
    </source>
</evidence>
<keyword evidence="1" id="KW-1133">Transmembrane helix</keyword>
<keyword evidence="3" id="KW-1185">Reference proteome</keyword>
<keyword evidence="1" id="KW-0472">Membrane</keyword>
<gene>
    <name evidence="2" type="ORF">M5D96_011368</name>
</gene>